<dbReference type="GO" id="GO:0004411">
    <property type="term" value="F:homogentisate 1,2-dioxygenase activity"/>
    <property type="evidence" value="ECO:0007669"/>
    <property type="project" value="UniProtKB-UniRule"/>
</dbReference>
<comment type="similarity">
    <text evidence="2">Belongs to the homogentisate dioxygenase family.</text>
</comment>
<keyword evidence="3 11" id="KW-0479">Metal-binding</keyword>
<dbReference type="InterPro" id="IPR046452">
    <property type="entry name" value="HgmA_N"/>
</dbReference>
<evidence type="ECO:0000256" key="10">
    <source>
        <dbReference type="PIRSR" id="PIRSR605708-1"/>
    </source>
</evidence>
<dbReference type="PANTHER" id="PTHR11056:SF0">
    <property type="entry name" value="HOMOGENTISATE 1,2-DIOXYGENASE"/>
    <property type="match status" value="1"/>
</dbReference>
<feature type="binding site" evidence="11">
    <location>
        <position position="346"/>
    </location>
    <ligand>
        <name>homogentisate</name>
        <dbReference type="ChEBI" id="CHEBI:16169"/>
    </ligand>
</feature>
<protein>
    <recommendedName>
        <fullName evidence="9">Homogentisate 1,2-dioxygenase</fullName>
        <ecNumber evidence="9">1.13.11.5</ecNumber>
    </recommendedName>
</protein>
<evidence type="ECO:0000256" key="6">
    <source>
        <dbReference type="ARBA" id="ARBA00023002"/>
    </source>
</evidence>
<feature type="binding site" evidence="11">
    <location>
        <position position="337"/>
    </location>
    <ligand>
        <name>Fe cation</name>
        <dbReference type="ChEBI" id="CHEBI:24875"/>
    </ligand>
</feature>
<evidence type="ECO:0000256" key="7">
    <source>
        <dbReference type="ARBA" id="ARBA00023004"/>
    </source>
</evidence>
<dbReference type="EMBL" id="CP034086">
    <property type="protein sequence ID" value="AZG77247.1"/>
    <property type="molecule type" value="Genomic_DNA"/>
</dbReference>
<dbReference type="PANTHER" id="PTHR11056">
    <property type="entry name" value="HOMOGENTISATE 1,2-DIOXYGENASE"/>
    <property type="match status" value="1"/>
</dbReference>
<dbReference type="GO" id="GO:0005737">
    <property type="term" value="C:cytoplasm"/>
    <property type="evidence" value="ECO:0007669"/>
    <property type="project" value="TreeGrafter"/>
</dbReference>
<keyword evidence="5 14" id="KW-0223">Dioxygenase</keyword>
<dbReference type="KEGG" id="mros:EHO51_11135"/>
<feature type="active site" description="Proton acceptor" evidence="10">
    <location>
        <position position="288"/>
    </location>
</feature>
<dbReference type="Pfam" id="PF04209">
    <property type="entry name" value="HgmA_C"/>
    <property type="match status" value="1"/>
</dbReference>
<dbReference type="CDD" id="cd07000">
    <property type="entry name" value="cupin_HGO_N"/>
    <property type="match status" value="1"/>
</dbReference>
<dbReference type="FunFam" id="2.60.120.10:FF:000034">
    <property type="entry name" value="Homogentisate 1,2-dioxygenase"/>
    <property type="match status" value="1"/>
</dbReference>
<keyword evidence="7 11" id="KW-0408">Iron</keyword>
<evidence type="ECO:0000256" key="9">
    <source>
        <dbReference type="NCBIfam" id="TIGR01015"/>
    </source>
</evidence>
<proteinExistence type="inferred from homology"/>
<evidence type="ECO:0000313" key="15">
    <source>
        <dbReference type="Proteomes" id="UP000273982"/>
    </source>
</evidence>
<evidence type="ECO:0000256" key="5">
    <source>
        <dbReference type="ARBA" id="ARBA00022964"/>
    </source>
</evidence>
<dbReference type="InterPro" id="IPR005708">
    <property type="entry name" value="Homogentis_dOase"/>
</dbReference>
<dbReference type="GO" id="GO:0046872">
    <property type="term" value="F:metal ion binding"/>
    <property type="evidence" value="ECO:0007669"/>
    <property type="project" value="UniProtKB-KW"/>
</dbReference>
<feature type="domain" description="Homogentisate 1,2-dioxygenase C-terminal" evidence="12">
    <location>
        <begin position="276"/>
        <end position="428"/>
    </location>
</feature>
<name>A0A3G8M687_9HYPH</name>
<dbReference type="InterPro" id="IPR014710">
    <property type="entry name" value="RmlC-like_jellyroll"/>
</dbReference>
<evidence type="ECO:0000256" key="1">
    <source>
        <dbReference type="ARBA" id="ARBA00001962"/>
    </source>
</evidence>
<evidence type="ECO:0000256" key="8">
    <source>
        <dbReference type="ARBA" id="ARBA00023232"/>
    </source>
</evidence>
<dbReference type="AlphaFoldDB" id="A0A3G8M687"/>
<feature type="domain" description="Homogentisate 1,2-dioxygenase N-terminal" evidence="13">
    <location>
        <begin position="5"/>
        <end position="275"/>
    </location>
</feature>
<dbReference type="Gene3D" id="2.60.120.10">
    <property type="entry name" value="Jelly Rolls"/>
    <property type="match status" value="1"/>
</dbReference>
<dbReference type="SUPFAM" id="SSF51182">
    <property type="entry name" value="RmlC-like cupins"/>
    <property type="match status" value="1"/>
</dbReference>
<gene>
    <name evidence="14" type="ORF">EHO51_11135</name>
</gene>
<reference evidence="14 15" key="1">
    <citation type="submission" date="2018-11" db="EMBL/GenBank/DDBJ databases">
        <title>Genome squencing of methanotrophic bacteria isolated from alkaline groundwater in Korea.</title>
        <authorList>
            <person name="Nguyen L.N."/>
        </authorList>
    </citation>
    <scope>NUCLEOTIDE SEQUENCE [LARGE SCALE GENOMIC DNA]</scope>
    <source>
        <strain evidence="14 15">GW6</strain>
    </source>
</reference>
<dbReference type="GO" id="GO:0006572">
    <property type="term" value="P:L-tyrosine catabolic process"/>
    <property type="evidence" value="ECO:0007669"/>
    <property type="project" value="UniProtKB-UniRule"/>
</dbReference>
<evidence type="ECO:0000256" key="11">
    <source>
        <dbReference type="PIRSR" id="PIRSR605708-2"/>
    </source>
</evidence>
<feature type="binding site" evidence="11">
    <location>
        <position position="331"/>
    </location>
    <ligand>
        <name>Fe cation</name>
        <dbReference type="ChEBI" id="CHEBI:24875"/>
    </ligand>
</feature>
<evidence type="ECO:0000256" key="4">
    <source>
        <dbReference type="ARBA" id="ARBA00022878"/>
    </source>
</evidence>
<organism evidence="14 15">
    <name type="scientific">Methylocystis rosea</name>
    <dbReference type="NCBI Taxonomy" id="173366"/>
    <lineage>
        <taxon>Bacteria</taxon>
        <taxon>Pseudomonadati</taxon>
        <taxon>Pseudomonadota</taxon>
        <taxon>Alphaproteobacteria</taxon>
        <taxon>Hyphomicrobiales</taxon>
        <taxon>Methylocystaceae</taxon>
        <taxon>Methylocystis</taxon>
    </lineage>
</organism>
<feature type="binding site" evidence="11">
    <location>
        <position position="367"/>
    </location>
    <ligand>
        <name>homogentisate</name>
        <dbReference type="ChEBI" id="CHEBI:16169"/>
    </ligand>
</feature>
<dbReference type="Proteomes" id="UP000273982">
    <property type="component" value="Chromosome"/>
</dbReference>
<keyword evidence="8" id="KW-0585">Phenylalanine catabolism</keyword>
<accession>A0A3G8M687</accession>
<evidence type="ECO:0000256" key="2">
    <source>
        <dbReference type="ARBA" id="ARBA00007757"/>
    </source>
</evidence>
<evidence type="ECO:0000259" key="12">
    <source>
        <dbReference type="Pfam" id="PF04209"/>
    </source>
</evidence>
<dbReference type="InterPro" id="IPR011051">
    <property type="entry name" value="RmlC_Cupin_sf"/>
</dbReference>
<dbReference type="Pfam" id="PF20510">
    <property type="entry name" value="HgmA_N"/>
    <property type="match status" value="1"/>
</dbReference>
<dbReference type="RefSeq" id="WP_124738959.1">
    <property type="nucleotide sequence ID" value="NZ_CP034086.1"/>
</dbReference>
<evidence type="ECO:0000313" key="14">
    <source>
        <dbReference type="EMBL" id="AZG77247.1"/>
    </source>
</evidence>
<evidence type="ECO:0000256" key="3">
    <source>
        <dbReference type="ARBA" id="ARBA00022723"/>
    </source>
</evidence>
<dbReference type="InterPro" id="IPR046451">
    <property type="entry name" value="HgmA_C"/>
</dbReference>
<evidence type="ECO:0000259" key="13">
    <source>
        <dbReference type="Pfam" id="PF20510"/>
    </source>
</evidence>
<keyword evidence="4" id="KW-0828">Tyrosine catabolism</keyword>
<keyword evidence="6 14" id="KW-0560">Oxidoreductase</keyword>
<comment type="cofactor">
    <cofactor evidence="1 11">
        <name>Fe cation</name>
        <dbReference type="ChEBI" id="CHEBI:24875"/>
    </cofactor>
</comment>
<dbReference type="NCBIfam" id="TIGR01015">
    <property type="entry name" value="hmgA"/>
    <property type="match status" value="1"/>
</dbReference>
<dbReference type="GO" id="GO:0006559">
    <property type="term" value="P:L-phenylalanine catabolic process"/>
    <property type="evidence" value="ECO:0007669"/>
    <property type="project" value="UniProtKB-UniRule"/>
</dbReference>
<sequence>MSSTRYLHGFGNEFESEALPGALPMGQNSPQRCPYGLYAEQLSGSAFTAPSHLNKRSWLYRIRPSVLHLRNPKDIEQSHWKTAPCRDVDAPLGQLRWGASDVPEDAGSFIEGMRTIVTAGDCSLRVGMAAHLYLAGRSMHDDYFYDADGELLIVPQFGELRIFTEFGFIECAPGEICVIPRGVKFRVELSAGPSRGYVCENYGAPFTLPYRGVIGANGLANPRDFFSPTAAFEDKETPCRLRVKWGGRFYRCDLDHSPLDVVAWHGNYAPYKYDLRKFCPVGAVLFDHPDPSIFTVLTSPSDESGVGNVDFAIFPPRWQVAEHTFRPPWYHLNIMSEFMGLIYGRYDAKPSGFEPGGMSLHNAMLPHGPDAEAFEQASEADLGPVKIDDALAFMFESRLPLYPTSFAMSLETLHQDYAECWSDLRRNFTGNGP</sequence>
<dbReference type="EC" id="1.13.11.5" evidence="9"/>